<sequence>MLRSCRAEGPRSRHVAYAGTCLGPDQAHHPHLPQRCSYPRHGGHDVQEGHLRAGLCHLPSGYSLQPHVRRCLLGTLAVDATHVCEMISNLVRFSQYEVDKNILLAFFASSFELGC</sequence>
<evidence type="ECO:0000313" key="2">
    <source>
        <dbReference type="Proteomes" id="UP000186922"/>
    </source>
</evidence>
<reference evidence="1 2" key="1">
    <citation type="journal article" date="2016" name="Nat. Commun.">
        <title>Extremotolerant tardigrade genome and improved radiotolerance of human cultured cells by tardigrade-unique protein.</title>
        <authorList>
            <person name="Hashimoto T."/>
            <person name="Horikawa D.D."/>
            <person name="Saito Y."/>
            <person name="Kuwahara H."/>
            <person name="Kozuka-Hata H."/>
            <person name="Shin-I T."/>
            <person name="Minakuchi Y."/>
            <person name="Ohishi K."/>
            <person name="Motoyama A."/>
            <person name="Aizu T."/>
            <person name="Enomoto A."/>
            <person name="Kondo K."/>
            <person name="Tanaka S."/>
            <person name="Hara Y."/>
            <person name="Koshikawa S."/>
            <person name="Sagara H."/>
            <person name="Miura T."/>
            <person name="Yokobori S."/>
            <person name="Miyagawa K."/>
            <person name="Suzuki Y."/>
            <person name="Kubo T."/>
            <person name="Oyama M."/>
            <person name="Kohara Y."/>
            <person name="Fujiyama A."/>
            <person name="Arakawa K."/>
            <person name="Katayama T."/>
            <person name="Toyoda A."/>
            <person name="Kunieda T."/>
        </authorList>
    </citation>
    <scope>NUCLEOTIDE SEQUENCE [LARGE SCALE GENOMIC DNA]</scope>
    <source>
        <strain evidence="1 2">YOKOZUNA-1</strain>
    </source>
</reference>
<keyword evidence="2" id="KW-1185">Reference proteome</keyword>
<organism evidence="1 2">
    <name type="scientific">Ramazzottius varieornatus</name>
    <name type="common">Water bear</name>
    <name type="synonym">Tardigrade</name>
    <dbReference type="NCBI Taxonomy" id="947166"/>
    <lineage>
        <taxon>Eukaryota</taxon>
        <taxon>Metazoa</taxon>
        <taxon>Ecdysozoa</taxon>
        <taxon>Tardigrada</taxon>
        <taxon>Eutardigrada</taxon>
        <taxon>Parachela</taxon>
        <taxon>Hypsibioidea</taxon>
        <taxon>Ramazzottiidae</taxon>
        <taxon>Ramazzottius</taxon>
    </lineage>
</organism>
<name>A0A1D1VJ75_RAMVA</name>
<dbReference type="Proteomes" id="UP000186922">
    <property type="component" value="Unassembled WGS sequence"/>
</dbReference>
<dbReference type="AlphaFoldDB" id="A0A1D1VJ75"/>
<dbReference type="EMBL" id="BDGG01000007">
    <property type="protein sequence ID" value="GAV01672.1"/>
    <property type="molecule type" value="Genomic_DNA"/>
</dbReference>
<evidence type="ECO:0000313" key="1">
    <source>
        <dbReference type="EMBL" id="GAV01672.1"/>
    </source>
</evidence>
<accession>A0A1D1VJ75</accession>
<gene>
    <name evidence="1" type="primary">RvY_12347-1</name>
    <name evidence="1" type="synonym">RvY_12347.1</name>
    <name evidence="1" type="ORF">RvY_12347</name>
</gene>
<protein>
    <submittedName>
        <fullName evidence="1">Uncharacterized protein</fullName>
    </submittedName>
</protein>
<proteinExistence type="predicted"/>
<comment type="caution">
    <text evidence="1">The sequence shown here is derived from an EMBL/GenBank/DDBJ whole genome shotgun (WGS) entry which is preliminary data.</text>
</comment>